<protein>
    <recommendedName>
        <fullName evidence="3">50S ribosomal protein L33</fullName>
    </recommendedName>
</protein>
<evidence type="ECO:0000313" key="2">
    <source>
        <dbReference type="Proteomes" id="UP001589645"/>
    </source>
</evidence>
<evidence type="ECO:0008006" key="3">
    <source>
        <dbReference type="Google" id="ProtNLM"/>
    </source>
</evidence>
<reference evidence="1 2" key="1">
    <citation type="submission" date="2024-09" db="EMBL/GenBank/DDBJ databases">
        <authorList>
            <person name="Sun Q."/>
            <person name="Mori K."/>
        </authorList>
    </citation>
    <scope>NUCLEOTIDE SEQUENCE [LARGE SCALE GENOMIC DNA]</scope>
    <source>
        <strain evidence="1 2">CECT 8064</strain>
    </source>
</reference>
<accession>A0ABV5HQ61</accession>
<dbReference type="RefSeq" id="WP_390194500.1">
    <property type="nucleotide sequence ID" value="NZ_JBHMEP010000005.1"/>
</dbReference>
<comment type="caution">
    <text evidence="1">The sequence shown here is derived from an EMBL/GenBank/DDBJ whole genome shotgun (WGS) entry which is preliminary data.</text>
</comment>
<proteinExistence type="predicted"/>
<gene>
    <name evidence="1" type="ORF">ACFFUV_15545</name>
</gene>
<name>A0ABV5HQ61_9VIBR</name>
<dbReference type="Proteomes" id="UP001589645">
    <property type="component" value="Unassembled WGS sequence"/>
</dbReference>
<evidence type="ECO:0000313" key="1">
    <source>
        <dbReference type="EMBL" id="MFB9136385.1"/>
    </source>
</evidence>
<sequence>MRVSPARRRRWNNILILCIIGFIALINLPSLIKSYLLEPPATPYPSVLINDATLTALHFNYGVLELRDGEWEANFTVKDSPPQLAQRWQTLVGTPVDEETFEQLEPNLKGPQSIEAWYRDREEPQRITIYRSPQFWLMKNDQQRWVAVTAERTDLFPPIPKQQ</sequence>
<organism evidence="1 2">
    <name type="scientific">Vibrio olivae</name>
    <dbReference type="NCBI Taxonomy" id="1243002"/>
    <lineage>
        <taxon>Bacteria</taxon>
        <taxon>Pseudomonadati</taxon>
        <taxon>Pseudomonadota</taxon>
        <taxon>Gammaproteobacteria</taxon>
        <taxon>Vibrionales</taxon>
        <taxon>Vibrionaceae</taxon>
        <taxon>Vibrio</taxon>
    </lineage>
</organism>
<keyword evidence="2" id="KW-1185">Reference proteome</keyword>
<dbReference type="EMBL" id="JBHMEP010000005">
    <property type="protein sequence ID" value="MFB9136385.1"/>
    <property type="molecule type" value="Genomic_DNA"/>
</dbReference>